<reference evidence="1" key="2">
    <citation type="submission" date="2016-09" db="EMBL/GenBank/DDBJ databases">
        <authorList>
            <person name="Capua I."/>
            <person name="De Benedictis P."/>
            <person name="Joannis T."/>
            <person name="Lombin L.H."/>
            <person name="Cattoli G."/>
        </authorList>
    </citation>
    <scope>NUCLEOTIDE SEQUENCE [LARGE SCALE GENOMIC DNA]</scope>
    <source>
        <strain evidence="1">MSU</strain>
    </source>
</reference>
<gene>
    <name evidence="2" type="ORF">B0A71_00410</name>
    <name evidence="1" type="ORF">BHE19_00385</name>
</gene>
<dbReference type="OrthoDB" id="1376004at2"/>
<reference evidence="2 4" key="3">
    <citation type="submission" date="2016-11" db="EMBL/GenBank/DDBJ databases">
        <title>Whole genomes of Flavobacteriaceae.</title>
        <authorList>
            <person name="Stine C."/>
            <person name="Li C."/>
            <person name="Tadesse D."/>
        </authorList>
    </citation>
    <scope>NUCLEOTIDE SEQUENCE [LARGE SCALE GENOMIC DNA]</scope>
    <source>
        <strain evidence="2 4">ATCC BAA-2541</strain>
    </source>
</reference>
<protein>
    <submittedName>
        <fullName evidence="1">Uncharacterized protein</fullName>
    </submittedName>
</protein>
<evidence type="ECO:0000313" key="2">
    <source>
        <dbReference type="EMBL" id="OXB21962.1"/>
    </source>
</evidence>
<dbReference type="RefSeq" id="WP_070905817.1">
    <property type="nucleotide sequence ID" value="NZ_MIKE01000011.1"/>
</dbReference>
<organism evidence="1 3">
    <name type="scientific">Flavobacterium tructae</name>
    <dbReference type="NCBI Taxonomy" id="1114873"/>
    <lineage>
        <taxon>Bacteria</taxon>
        <taxon>Pseudomonadati</taxon>
        <taxon>Bacteroidota</taxon>
        <taxon>Flavobacteriia</taxon>
        <taxon>Flavobacteriales</taxon>
        <taxon>Flavobacteriaceae</taxon>
        <taxon>Flavobacterium</taxon>
    </lineage>
</organism>
<dbReference type="STRING" id="1278819.BHE19_00385"/>
<name>A0A1S1J8W5_9FLAO</name>
<evidence type="ECO:0000313" key="4">
    <source>
        <dbReference type="Proteomes" id="UP000198319"/>
    </source>
</evidence>
<proteinExistence type="predicted"/>
<dbReference type="EMBL" id="MUHG01000002">
    <property type="protein sequence ID" value="OXB21962.1"/>
    <property type="molecule type" value="Genomic_DNA"/>
</dbReference>
<evidence type="ECO:0000313" key="3">
    <source>
        <dbReference type="Proteomes" id="UP000180252"/>
    </source>
</evidence>
<dbReference type="AlphaFoldDB" id="A0A1S1J8W5"/>
<accession>A0A1S1J8W5</accession>
<reference evidence="3" key="1">
    <citation type="submission" date="2016-09" db="EMBL/GenBank/DDBJ databases">
        <authorList>
            <person name="Chen S."/>
            <person name="Walker E."/>
        </authorList>
    </citation>
    <scope>NUCLEOTIDE SEQUENCE [LARGE SCALE GENOMIC DNA]</scope>
    <source>
        <strain evidence="3">MSU</strain>
    </source>
</reference>
<dbReference type="Proteomes" id="UP000198319">
    <property type="component" value="Unassembled WGS sequence"/>
</dbReference>
<keyword evidence="4" id="KW-1185">Reference proteome</keyword>
<dbReference type="EMBL" id="MIKE01000011">
    <property type="protein sequence ID" value="OHT46004.1"/>
    <property type="molecule type" value="Genomic_DNA"/>
</dbReference>
<sequence length="613" mass="71822">MNRIVLILMSLSLSVFSQKKQPSKEEKDMIYEMTYNINKEIFKTPNFPFKKVNRKMDEIQKKAIQSLEVINSSIDTIISRGVLKLEKSTYGYDLLFNSRFPSYFKENDETTIVDFHPVTSKLFNSKKELIEIQHVGGTSFGIEFLYKYKNGKEVNLNFTTLRKQDQINNAINFKNNNELDEIKGSVVYNIKFITDYSQVKLSQKDIGSTFKLNNNEYKLVDVINNVILIEAVDQNSDRENKIGLVNYDELGNVLVTYSDKEMAELKKKNKKINDERAGLSDIRGNISKHVFETFKANPTMSFEEFKKTFIIDEVINEKRKYIFIQTIAPIKNDFVLYEPVYGIDRSFEMIPNLKEPEPKKMRTEDYNAPQLSADWNEKLFGNIKEYTENVYYATKKNGKYVKGKMQNYTTYKKNANGEFVEDKIFPKKSDYPENKYNSLKQKIESIGYDDDEKITGRTIYSYGPEKKIVEEKSYFSDNDTLRSLVKYKYDKNQVIKTSFSYDYQDGETKVTESEDVLVYDERGNLIEEHSKNNKEDSGYLDEMVIYRKYNSDNRRIEESSSDSFLGDGKIKLDTKLEYLKIDNQKNWTEMFFEGGLGSEKPEANFVERIFVYE</sequence>
<comment type="caution">
    <text evidence="1">The sequence shown here is derived from an EMBL/GenBank/DDBJ whole genome shotgun (WGS) entry which is preliminary data.</text>
</comment>
<evidence type="ECO:0000313" key="1">
    <source>
        <dbReference type="EMBL" id="OHT46004.1"/>
    </source>
</evidence>
<dbReference type="Proteomes" id="UP000180252">
    <property type="component" value="Unassembled WGS sequence"/>
</dbReference>